<feature type="compositionally biased region" description="Pro residues" evidence="1">
    <location>
        <begin position="220"/>
        <end position="238"/>
    </location>
</feature>
<name>A0A0N0NJQ7_9EURO</name>
<organism evidence="3 4">
    <name type="scientific">Cyphellophora attinorum</name>
    <dbReference type="NCBI Taxonomy" id="1664694"/>
    <lineage>
        <taxon>Eukaryota</taxon>
        <taxon>Fungi</taxon>
        <taxon>Dikarya</taxon>
        <taxon>Ascomycota</taxon>
        <taxon>Pezizomycotina</taxon>
        <taxon>Eurotiomycetes</taxon>
        <taxon>Chaetothyriomycetidae</taxon>
        <taxon>Chaetothyriales</taxon>
        <taxon>Cyphellophoraceae</taxon>
        <taxon>Cyphellophora</taxon>
    </lineage>
</organism>
<feature type="region of interest" description="Disordered" evidence="1">
    <location>
        <begin position="19"/>
        <end position="43"/>
    </location>
</feature>
<dbReference type="PANTHER" id="PTHR35567:SF1">
    <property type="entry name" value="CONSERVED FUNGAL PROTEIN (AFU_ORTHOLOGUE AFUA_1G14230)"/>
    <property type="match status" value="1"/>
</dbReference>
<reference evidence="3 4" key="1">
    <citation type="submission" date="2015-06" db="EMBL/GenBank/DDBJ databases">
        <title>Draft genome of the ant-associated black yeast Phialophora attae CBS 131958.</title>
        <authorList>
            <person name="Moreno L.F."/>
            <person name="Stielow B.J."/>
            <person name="de Hoog S."/>
            <person name="Vicente V.A."/>
            <person name="Weiss V.A."/>
            <person name="de Vries M."/>
            <person name="Cruz L.M."/>
            <person name="Souza E.M."/>
        </authorList>
    </citation>
    <scope>NUCLEOTIDE SEQUENCE [LARGE SCALE GENOMIC DNA]</scope>
    <source>
        <strain evidence="3 4">CBS 131958</strain>
    </source>
</reference>
<accession>A0A0N0NJQ7</accession>
<keyword evidence="4" id="KW-1185">Reference proteome</keyword>
<dbReference type="OrthoDB" id="1859733at2759"/>
<dbReference type="RefSeq" id="XP_017997131.1">
    <property type="nucleotide sequence ID" value="XM_018141438.1"/>
</dbReference>
<evidence type="ECO:0000313" key="4">
    <source>
        <dbReference type="Proteomes" id="UP000038010"/>
    </source>
</evidence>
<dbReference type="Proteomes" id="UP000038010">
    <property type="component" value="Unassembled WGS sequence"/>
</dbReference>
<evidence type="ECO:0000256" key="1">
    <source>
        <dbReference type="SAM" id="MobiDB-lite"/>
    </source>
</evidence>
<protein>
    <recommendedName>
        <fullName evidence="5">Malate dehydrogenase</fullName>
    </recommendedName>
</protein>
<dbReference type="PANTHER" id="PTHR35567">
    <property type="entry name" value="MALATE DEHYDROGENASE (AFU_ORTHOLOGUE AFUA_2G13800)"/>
    <property type="match status" value="1"/>
</dbReference>
<evidence type="ECO:0000313" key="3">
    <source>
        <dbReference type="EMBL" id="KPI37168.1"/>
    </source>
</evidence>
<dbReference type="VEuPathDB" id="FungiDB:AB675_1539"/>
<feature type="signal peptide" evidence="2">
    <location>
        <begin position="1"/>
        <end position="17"/>
    </location>
</feature>
<dbReference type="GeneID" id="28733318"/>
<evidence type="ECO:0000256" key="2">
    <source>
        <dbReference type="SAM" id="SignalP"/>
    </source>
</evidence>
<evidence type="ECO:0008006" key="5">
    <source>
        <dbReference type="Google" id="ProtNLM"/>
    </source>
</evidence>
<dbReference type="InterPro" id="IPR021851">
    <property type="entry name" value="DUF3455"/>
</dbReference>
<sequence>MYTTILTTLLLATSALAAPHSRRQPAPPGTCDPAAISGLTQPTSTLPAPSGVLASIVVGRGVQNYTCANGTTGAPVANGAVAILYDASCVAVDDPSTFSGLTTQALTQSLPANEGDDFQCGGTALKRSGHHFFNAAKTPVFDLSESGPLGDTTTPAASDVAWLDLASTSGTTGPITAIYRIETRGGQPPASCADPSVVNGLVSVQYAAEYWVYTTAPATGTPPAPPSPPSGAPAPPSSPSEEPEEPAQPEVPEAPEDPEDDGGDDDEEDEGDEEE</sequence>
<gene>
    <name evidence="3" type="ORF">AB675_1539</name>
</gene>
<dbReference type="AlphaFoldDB" id="A0A0N0NJQ7"/>
<dbReference type="EMBL" id="LFJN01000025">
    <property type="protein sequence ID" value="KPI37168.1"/>
    <property type="molecule type" value="Genomic_DNA"/>
</dbReference>
<keyword evidence="2" id="KW-0732">Signal</keyword>
<proteinExistence type="predicted"/>
<feature type="region of interest" description="Disordered" evidence="1">
    <location>
        <begin position="220"/>
        <end position="275"/>
    </location>
</feature>
<dbReference type="Pfam" id="PF11937">
    <property type="entry name" value="DUF3455"/>
    <property type="match status" value="1"/>
</dbReference>
<feature type="chain" id="PRO_5005856718" description="Malate dehydrogenase" evidence="2">
    <location>
        <begin position="18"/>
        <end position="275"/>
    </location>
</feature>
<feature type="compositionally biased region" description="Acidic residues" evidence="1">
    <location>
        <begin position="241"/>
        <end position="275"/>
    </location>
</feature>
<comment type="caution">
    <text evidence="3">The sequence shown here is derived from an EMBL/GenBank/DDBJ whole genome shotgun (WGS) entry which is preliminary data.</text>
</comment>